<accession>A0A8J7JA69</accession>
<feature type="domain" description="Toprim" evidence="12">
    <location>
        <begin position="1"/>
        <end position="106"/>
    </location>
</feature>
<dbReference type="EMBL" id="JAEMHM010000002">
    <property type="protein sequence ID" value="MBJ6723711.1"/>
    <property type="molecule type" value="Genomic_DNA"/>
</dbReference>
<comment type="caution">
    <text evidence="14">The sequence shown here is derived from an EMBL/GenBank/DDBJ whole genome shotgun (WGS) entry which is preliminary data.</text>
</comment>
<dbReference type="AlphaFoldDB" id="A0A8J7JA69"/>
<evidence type="ECO:0000256" key="8">
    <source>
        <dbReference type="ARBA" id="ARBA00031985"/>
    </source>
</evidence>
<evidence type="ECO:0000313" key="15">
    <source>
        <dbReference type="Proteomes" id="UP000636888"/>
    </source>
</evidence>
<dbReference type="InterPro" id="IPR023405">
    <property type="entry name" value="Topo_IA_core_domain"/>
</dbReference>
<evidence type="ECO:0000313" key="14">
    <source>
        <dbReference type="EMBL" id="MBJ6723711.1"/>
    </source>
</evidence>
<evidence type="ECO:0000256" key="4">
    <source>
        <dbReference type="ARBA" id="ARBA00023029"/>
    </source>
</evidence>
<dbReference type="PROSITE" id="PS52039">
    <property type="entry name" value="TOPO_IA_2"/>
    <property type="match status" value="1"/>
</dbReference>
<evidence type="ECO:0000259" key="12">
    <source>
        <dbReference type="PROSITE" id="PS50880"/>
    </source>
</evidence>
<evidence type="ECO:0000256" key="3">
    <source>
        <dbReference type="ARBA" id="ARBA00012891"/>
    </source>
</evidence>
<keyword evidence="6" id="KW-0413">Isomerase</keyword>
<evidence type="ECO:0000256" key="6">
    <source>
        <dbReference type="ARBA" id="ARBA00023235"/>
    </source>
</evidence>
<keyword evidence="4" id="KW-0799">Topoisomerase</keyword>
<sequence length="770" mass="84434">MLIIVESPTKAKKIAALLKTRTISTVGHFKDLPETVLGVDLASYEPTFVYLPKKEKLPGELRQAARGEQVFLAGDPDREGYAISTHIFEEVREVAASCLRLEIFEVTERGLRDSLAKAVPFETTNHGLYDAYLGRRIGDRLVGYLLSPLASRALGGSYSVGRVQSPAVRLVVDREREIRRFVATPYWVLAIELEKDGTRFTARHLRGKFEDQSEAAALAALVAKESHALAEKVELKEVRQFPKPPFTTVDLQAAAAARLKMTPEQTMRLAQGLFDHGLITYHRTDSVRMSDEFIEELRRFLTAALGAAYLPEKPHRYSSKNTQADAHEGIRPTHLHHGNEIGSLIGGEGLGPEHARLYELIFRRAVASQMAAARYDATALLFDVVGEKFRANGRVLTFDGFLKVYQEAEEEKERKGEEEPVQLLPPVAVGERVRKERELLDEKKTKPPGRFTFGTLVKELERLEIGRPSTYAAITRNISERGYVREEKGKVVPLPPGESLVDYLREKHPWVIDYELTRRMEGFLDLVVEKKETWQRFCKGVHGKMEYAAPVPRGAAGAPTQRQLAFAAKLAQQRGEAIPETVLKSGKELSAWIKQAVGEKPPSRRKAAGTGAAEGKGGEGAAGRKGTEGAAGGARRKAVRKAGAAGAARPGGGPARTTPAASTATEGGTGIGSCPACGSTVVESDKGFGCAARCGFMLWKDRLSRWKKEITAPLAADLLRGGPVSLKDLVSAKHDGKKFHARGILEQDPKYGWTIRLIFKDDPHSGNSAS</sequence>
<dbReference type="InterPro" id="IPR000380">
    <property type="entry name" value="Topo_IA"/>
</dbReference>
<dbReference type="RefSeq" id="WP_199382546.1">
    <property type="nucleotide sequence ID" value="NZ_JAEMHM010000002.1"/>
</dbReference>
<dbReference type="InterPro" id="IPR006171">
    <property type="entry name" value="TOPRIM_dom"/>
</dbReference>
<feature type="region of interest" description="Disordered" evidence="11">
    <location>
        <begin position="595"/>
        <end position="669"/>
    </location>
</feature>
<feature type="compositionally biased region" description="Gly residues" evidence="11">
    <location>
        <begin position="612"/>
        <end position="623"/>
    </location>
</feature>
<dbReference type="Gene3D" id="1.10.460.10">
    <property type="entry name" value="Topoisomerase I, domain 2"/>
    <property type="match status" value="1"/>
</dbReference>
<dbReference type="GO" id="GO:0003917">
    <property type="term" value="F:DNA topoisomerase type I (single strand cut, ATP-independent) activity"/>
    <property type="evidence" value="ECO:0007669"/>
    <property type="project" value="UniProtKB-EC"/>
</dbReference>
<name>A0A8J7JA69_9BACT</name>
<evidence type="ECO:0000256" key="2">
    <source>
        <dbReference type="ARBA" id="ARBA00009446"/>
    </source>
</evidence>
<reference evidence="14" key="1">
    <citation type="submission" date="2020-12" db="EMBL/GenBank/DDBJ databases">
        <title>Geomonas sp. Red875, isolated from river sediment.</title>
        <authorList>
            <person name="Xu Z."/>
            <person name="Zhang Z."/>
            <person name="Masuda Y."/>
            <person name="Itoh H."/>
            <person name="Senoo K."/>
        </authorList>
    </citation>
    <scope>NUCLEOTIDE SEQUENCE</scope>
    <source>
        <strain evidence="14">Red875</strain>
    </source>
</reference>
<evidence type="ECO:0000256" key="7">
    <source>
        <dbReference type="ARBA" id="ARBA00030003"/>
    </source>
</evidence>
<dbReference type="InterPro" id="IPR013497">
    <property type="entry name" value="Topo_IA_cen"/>
</dbReference>
<comment type="catalytic activity">
    <reaction evidence="1">
        <text>ATP-independent breakage of single-stranded DNA, followed by passage and rejoining.</text>
        <dbReference type="EC" id="5.6.2.1"/>
    </reaction>
</comment>
<dbReference type="PROSITE" id="PS50880">
    <property type="entry name" value="TOPRIM"/>
    <property type="match status" value="1"/>
</dbReference>
<evidence type="ECO:0000256" key="5">
    <source>
        <dbReference type="ARBA" id="ARBA00023125"/>
    </source>
</evidence>
<proteinExistence type="inferred from homology"/>
<dbReference type="SMART" id="SM00437">
    <property type="entry name" value="TOP1Ac"/>
    <property type="match status" value="1"/>
</dbReference>
<dbReference type="SMART" id="SM00493">
    <property type="entry name" value="TOPRIM"/>
    <property type="match status" value="1"/>
</dbReference>
<dbReference type="InterPro" id="IPR013826">
    <property type="entry name" value="Topo_IA_cen_sub3"/>
</dbReference>
<dbReference type="EC" id="5.6.2.1" evidence="3"/>
<dbReference type="InterPro" id="IPR013825">
    <property type="entry name" value="Topo_IA_cen_sub2"/>
</dbReference>
<dbReference type="Gene3D" id="1.10.290.10">
    <property type="entry name" value="Topoisomerase I, domain 4"/>
    <property type="match status" value="1"/>
</dbReference>
<evidence type="ECO:0000256" key="10">
    <source>
        <dbReference type="ARBA" id="ARBA00032877"/>
    </source>
</evidence>
<feature type="compositionally biased region" description="Low complexity" evidence="11">
    <location>
        <begin position="655"/>
        <end position="664"/>
    </location>
</feature>
<dbReference type="InterPro" id="IPR013824">
    <property type="entry name" value="Topo_IA_cen_sub1"/>
</dbReference>
<protein>
    <recommendedName>
        <fullName evidence="3">DNA topoisomerase</fullName>
        <ecNumber evidence="3">5.6.2.1</ecNumber>
    </recommendedName>
    <alternativeName>
        <fullName evidence="10">Omega-protein</fullName>
    </alternativeName>
    <alternativeName>
        <fullName evidence="9">Relaxing enzyme</fullName>
    </alternativeName>
    <alternativeName>
        <fullName evidence="7">Swivelase</fullName>
    </alternativeName>
    <alternativeName>
        <fullName evidence="8">Untwisting enzyme</fullName>
    </alternativeName>
</protein>
<dbReference type="Gene3D" id="2.70.20.10">
    <property type="entry name" value="Topoisomerase I, domain 3"/>
    <property type="match status" value="1"/>
</dbReference>
<keyword evidence="5" id="KW-0238">DNA-binding</keyword>
<evidence type="ECO:0000256" key="1">
    <source>
        <dbReference type="ARBA" id="ARBA00000213"/>
    </source>
</evidence>
<evidence type="ECO:0000256" key="9">
    <source>
        <dbReference type="ARBA" id="ARBA00032235"/>
    </source>
</evidence>
<dbReference type="SUPFAM" id="SSF56712">
    <property type="entry name" value="Prokaryotic type I DNA topoisomerase"/>
    <property type="match status" value="1"/>
</dbReference>
<dbReference type="SMART" id="SM00436">
    <property type="entry name" value="TOP1Bc"/>
    <property type="match status" value="1"/>
</dbReference>
<dbReference type="GO" id="GO:0003677">
    <property type="term" value="F:DNA binding"/>
    <property type="evidence" value="ECO:0007669"/>
    <property type="project" value="UniProtKB-KW"/>
</dbReference>
<dbReference type="Pfam" id="PF01131">
    <property type="entry name" value="Topoisom_bac"/>
    <property type="match status" value="1"/>
</dbReference>
<dbReference type="Gene3D" id="3.40.50.140">
    <property type="match status" value="1"/>
</dbReference>
<dbReference type="Pfam" id="PF01751">
    <property type="entry name" value="Toprim"/>
    <property type="match status" value="1"/>
</dbReference>
<gene>
    <name evidence="14" type="primary">topA</name>
    <name evidence="14" type="ORF">JFN93_03215</name>
</gene>
<dbReference type="PANTHER" id="PTHR42785:SF1">
    <property type="entry name" value="DNA TOPOISOMERASE"/>
    <property type="match status" value="1"/>
</dbReference>
<dbReference type="Proteomes" id="UP000636888">
    <property type="component" value="Unassembled WGS sequence"/>
</dbReference>
<keyword evidence="15" id="KW-1185">Reference proteome</keyword>
<dbReference type="InterPro" id="IPR003601">
    <property type="entry name" value="Topo_IA_2"/>
</dbReference>
<feature type="domain" description="Topo IA-type catalytic" evidence="13">
    <location>
        <begin position="125"/>
        <end position="549"/>
    </location>
</feature>
<evidence type="ECO:0000259" key="13">
    <source>
        <dbReference type="PROSITE" id="PS52039"/>
    </source>
</evidence>
<comment type="similarity">
    <text evidence="2">Belongs to the type IA topoisomerase family.</text>
</comment>
<dbReference type="GO" id="GO:0006265">
    <property type="term" value="P:DNA topological change"/>
    <property type="evidence" value="ECO:0007669"/>
    <property type="project" value="InterPro"/>
</dbReference>
<evidence type="ECO:0000256" key="11">
    <source>
        <dbReference type="SAM" id="MobiDB-lite"/>
    </source>
</evidence>
<dbReference type="InterPro" id="IPR003602">
    <property type="entry name" value="Topo_IA_DNA-bd_dom"/>
</dbReference>
<dbReference type="PRINTS" id="PR00417">
    <property type="entry name" value="PRTPISMRASEI"/>
</dbReference>
<dbReference type="PANTHER" id="PTHR42785">
    <property type="entry name" value="DNA TOPOISOMERASE, TYPE IA, CORE"/>
    <property type="match status" value="1"/>
</dbReference>
<organism evidence="14 15">
    <name type="scientific">Geomesophilobacter sediminis</name>
    <dbReference type="NCBI Taxonomy" id="2798584"/>
    <lineage>
        <taxon>Bacteria</taxon>
        <taxon>Pseudomonadati</taxon>
        <taxon>Thermodesulfobacteriota</taxon>
        <taxon>Desulfuromonadia</taxon>
        <taxon>Geobacterales</taxon>
        <taxon>Geobacteraceae</taxon>
        <taxon>Geomesophilobacter</taxon>
    </lineage>
</organism>
<dbReference type="CDD" id="cd00186">
    <property type="entry name" value="TOP1Ac"/>
    <property type="match status" value="1"/>
</dbReference>